<reference evidence="1 2" key="1">
    <citation type="journal article" date="2016" name="Nat. Commun.">
        <title>Thousands of microbial genomes shed light on interconnected biogeochemical processes in an aquifer system.</title>
        <authorList>
            <person name="Anantharaman K."/>
            <person name="Brown C.T."/>
            <person name="Hug L.A."/>
            <person name="Sharon I."/>
            <person name="Castelle C.J."/>
            <person name="Probst A.J."/>
            <person name="Thomas B.C."/>
            <person name="Singh A."/>
            <person name="Wilkins M.J."/>
            <person name="Karaoz U."/>
            <person name="Brodie E.L."/>
            <person name="Williams K.H."/>
            <person name="Hubbard S.S."/>
            <person name="Banfield J.F."/>
        </authorList>
    </citation>
    <scope>NUCLEOTIDE SEQUENCE [LARGE SCALE GENOMIC DNA]</scope>
</reference>
<dbReference type="EMBL" id="MEXH01000008">
    <property type="protein sequence ID" value="OGC92744.1"/>
    <property type="molecule type" value="Genomic_DNA"/>
</dbReference>
<dbReference type="AlphaFoldDB" id="A0A1F4YFT7"/>
<evidence type="ECO:0000313" key="2">
    <source>
        <dbReference type="Proteomes" id="UP000178176"/>
    </source>
</evidence>
<comment type="caution">
    <text evidence="1">The sequence shown here is derived from an EMBL/GenBank/DDBJ whole genome shotgun (WGS) entry which is preliminary data.</text>
</comment>
<accession>A0A1F4YFT7</accession>
<dbReference type="Proteomes" id="UP000178176">
    <property type="component" value="Unassembled WGS sequence"/>
</dbReference>
<organism evidence="1 2">
    <name type="scientific">Candidatus Amesbacteria bacterium RIFCSPHIGHO2_01_FULL_48_32b</name>
    <dbReference type="NCBI Taxonomy" id="1797253"/>
    <lineage>
        <taxon>Bacteria</taxon>
        <taxon>Candidatus Amesiibacteriota</taxon>
    </lineage>
</organism>
<name>A0A1F4YFT7_9BACT</name>
<evidence type="ECO:0000313" key="1">
    <source>
        <dbReference type="EMBL" id="OGC92744.1"/>
    </source>
</evidence>
<gene>
    <name evidence="1" type="ORF">A2876_00075</name>
</gene>
<sequence>MGKVCLGMYCRRDECEVKIELSHIRVGMVNIRCVFSPDDIKGEYGDEMDLRVSDVVGEVFFWSVVCYECGLKTDGEGVIET</sequence>
<proteinExistence type="predicted"/>
<protein>
    <submittedName>
        <fullName evidence="1">Uncharacterized protein</fullName>
    </submittedName>
</protein>